<dbReference type="EMBL" id="FRFD01000005">
    <property type="protein sequence ID" value="SHO48762.1"/>
    <property type="molecule type" value="Genomic_DNA"/>
</dbReference>
<dbReference type="InterPro" id="IPR001173">
    <property type="entry name" value="Glyco_trans_2-like"/>
</dbReference>
<dbReference type="Pfam" id="PF13181">
    <property type="entry name" value="TPR_8"/>
    <property type="match status" value="1"/>
</dbReference>
<proteinExistence type="predicted"/>
<dbReference type="InterPro" id="IPR029044">
    <property type="entry name" value="Nucleotide-diphossugar_trans"/>
</dbReference>
<dbReference type="AlphaFoldDB" id="A0A1M7Y807"/>
<dbReference type="Gene3D" id="1.25.40.10">
    <property type="entry name" value="Tetratricopeptide repeat domain"/>
    <property type="match status" value="1"/>
</dbReference>
<dbReference type="SMART" id="SM00028">
    <property type="entry name" value="TPR"/>
    <property type="match status" value="3"/>
</dbReference>
<dbReference type="SUPFAM" id="SSF53448">
    <property type="entry name" value="Nucleotide-diphospho-sugar transferases"/>
    <property type="match status" value="1"/>
</dbReference>
<dbReference type="Pfam" id="PF00535">
    <property type="entry name" value="Glycos_transf_2"/>
    <property type="match status" value="1"/>
</dbReference>
<name>A0A1M7Y807_9FIRM</name>
<dbReference type="InterPro" id="IPR011990">
    <property type="entry name" value="TPR-like_helical_dom_sf"/>
</dbReference>
<keyword evidence="4" id="KW-1185">Reference proteome</keyword>
<organism evidence="3 4">
    <name type="scientific">Anaerocolumna xylanovorans DSM 12503</name>
    <dbReference type="NCBI Taxonomy" id="1121345"/>
    <lineage>
        <taxon>Bacteria</taxon>
        <taxon>Bacillati</taxon>
        <taxon>Bacillota</taxon>
        <taxon>Clostridia</taxon>
        <taxon>Lachnospirales</taxon>
        <taxon>Lachnospiraceae</taxon>
        <taxon>Anaerocolumna</taxon>
    </lineage>
</organism>
<evidence type="ECO:0000256" key="1">
    <source>
        <dbReference type="PROSITE-ProRule" id="PRU00339"/>
    </source>
</evidence>
<evidence type="ECO:0000313" key="4">
    <source>
        <dbReference type="Proteomes" id="UP000184612"/>
    </source>
</evidence>
<dbReference type="InterPro" id="IPR019734">
    <property type="entry name" value="TPR_rpt"/>
</dbReference>
<dbReference type="RefSeq" id="WP_073588711.1">
    <property type="nucleotide sequence ID" value="NZ_FRFD01000005.1"/>
</dbReference>
<dbReference type="OrthoDB" id="9815923at2"/>
<dbReference type="CDD" id="cd02511">
    <property type="entry name" value="Beta4Glucosyltransferase"/>
    <property type="match status" value="1"/>
</dbReference>
<evidence type="ECO:0000259" key="2">
    <source>
        <dbReference type="Pfam" id="PF00535"/>
    </source>
</evidence>
<gene>
    <name evidence="3" type="ORF">SAMN02745217_02023</name>
</gene>
<evidence type="ECO:0000313" key="3">
    <source>
        <dbReference type="EMBL" id="SHO48762.1"/>
    </source>
</evidence>
<keyword evidence="1" id="KW-0802">TPR repeat</keyword>
<dbReference type="PANTHER" id="PTHR43630:SF2">
    <property type="entry name" value="GLYCOSYLTRANSFERASE"/>
    <property type="match status" value="1"/>
</dbReference>
<dbReference type="PANTHER" id="PTHR43630">
    <property type="entry name" value="POLY-BETA-1,6-N-ACETYL-D-GLUCOSAMINE SYNTHASE"/>
    <property type="match status" value="1"/>
</dbReference>
<feature type="domain" description="Glycosyltransferase 2-like" evidence="2">
    <location>
        <begin position="5"/>
        <end position="135"/>
    </location>
</feature>
<protein>
    <recommendedName>
        <fullName evidence="2">Glycosyltransferase 2-like domain-containing protein</fullName>
    </recommendedName>
</protein>
<dbReference type="SUPFAM" id="SSF48452">
    <property type="entry name" value="TPR-like"/>
    <property type="match status" value="1"/>
</dbReference>
<dbReference type="Pfam" id="PF13432">
    <property type="entry name" value="TPR_16"/>
    <property type="match status" value="1"/>
</dbReference>
<feature type="repeat" description="TPR" evidence="1">
    <location>
        <begin position="315"/>
        <end position="348"/>
    </location>
</feature>
<reference evidence="3 4" key="1">
    <citation type="submission" date="2016-12" db="EMBL/GenBank/DDBJ databases">
        <authorList>
            <person name="Song W.-J."/>
            <person name="Kurnit D.M."/>
        </authorList>
    </citation>
    <scope>NUCLEOTIDE SEQUENCE [LARGE SCALE GENOMIC DNA]</scope>
    <source>
        <strain evidence="3 4">DSM 12503</strain>
    </source>
</reference>
<accession>A0A1M7Y807</accession>
<sequence length="356" mass="41577">MHSISLCMIVKNEEANLERCLKSAAGYVDEMIIVDTGSTDRTKEIACRYTDRVYDFIWEDDFSTARNYSISQASNEHILVLDADEQLQSMDRDEVERLNHICPEGIGRILIVSQYTRNNYTYKQRERVSRLFSKELYQYEGRIHEQLVPLYKREAAQTVSITYDVPIVVEHLGYEGDLTARRSKTQRNIKLLKAAQEQDPEDPYLLYQLGKSFYMEEDYHSACEYFGHALYFDLDPRLEYVQDMVESYGYTLINTGQYETALQMLNIYDEFSHSADFLFLTGLILMNNGKFEEAIIELEKAAEKPCSKVDGVNGYLAFYNIGVIYECLGNNENAVRYYKKCREYRPALRKLMDMIE</sequence>
<dbReference type="Proteomes" id="UP000184612">
    <property type="component" value="Unassembled WGS sequence"/>
</dbReference>
<dbReference type="PROSITE" id="PS50005">
    <property type="entry name" value="TPR"/>
    <property type="match status" value="1"/>
</dbReference>
<dbReference type="STRING" id="1121345.SAMN02745217_02023"/>
<dbReference type="Gene3D" id="3.90.550.10">
    <property type="entry name" value="Spore Coat Polysaccharide Biosynthesis Protein SpsA, Chain A"/>
    <property type="match status" value="1"/>
</dbReference>